<dbReference type="RefSeq" id="XP_012648443.1">
    <property type="nucleotide sequence ID" value="XM_012792989.1"/>
</dbReference>
<dbReference type="AlphaFoldDB" id="I7JAL0"/>
<organism evidence="1 2">
    <name type="scientific">Babesia microti (strain RI)</name>
    <dbReference type="NCBI Taxonomy" id="1133968"/>
    <lineage>
        <taxon>Eukaryota</taxon>
        <taxon>Sar</taxon>
        <taxon>Alveolata</taxon>
        <taxon>Apicomplexa</taxon>
        <taxon>Aconoidasida</taxon>
        <taxon>Piroplasmida</taxon>
        <taxon>Babesiidae</taxon>
        <taxon>Babesia</taxon>
    </lineage>
</organism>
<dbReference type="VEuPathDB" id="PiroplasmaDB:BMR1_02g03410"/>
<dbReference type="KEGG" id="bmic:BMR1_02g03410"/>
<sequence>MNTDYYKLILQFELSLIYWLTKYRLITTTDYVTKLIGAIEHRDSILTVDNSNNGVDLVEFFANEAVNENFKIKLFQRIIGKWMSIVSDWQFCDFKLTKNDYLAVKSAIGRVPAGLIGLCGDIALVSPFVHESDTDYESNRLINGGLVPFINYLSQSNVENEESVWIDCEMLRLYLLDGEVIWGKINNFLKKFQKINCLSQYITEIAVDTNIAKLIDSSQFYNVKQLLLHLKPFPTICYVVGSDTNKKISKLEGKGFITKYQALLDSNELLMENFVNENFHCLISRFILLHIDIIRCLYTVLVNSMGFKQIASELLNSEIMESDEDNSNKPISESCEVSEIGIITRALSILNTVRRYGIGGTDNWYRVKCLHSHYAYNMSFGLLNSVTLNFINSSE</sequence>
<keyword evidence="2" id="KW-1185">Reference proteome</keyword>
<reference evidence="1 2" key="3">
    <citation type="journal article" date="2016" name="Sci. Rep.">
        <title>Genome-wide diversity and gene expression profiling of Babesia microti isolates identify polymorphic genes that mediate host-pathogen interactions.</title>
        <authorList>
            <person name="Silva J.C."/>
            <person name="Cornillot E."/>
            <person name="McCracken C."/>
            <person name="Usmani-Brown S."/>
            <person name="Dwivedi A."/>
            <person name="Ifeonu O.O."/>
            <person name="Crabtree J."/>
            <person name="Gotia H.T."/>
            <person name="Virji A.Z."/>
            <person name="Reynes C."/>
            <person name="Colinge J."/>
            <person name="Kumar V."/>
            <person name="Lawres L."/>
            <person name="Pazzi J.E."/>
            <person name="Pablo J.V."/>
            <person name="Hung C."/>
            <person name="Brancato J."/>
            <person name="Kumari P."/>
            <person name="Orvis J."/>
            <person name="Tretina K."/>
            <person name="Chibucos M."/>
            <person name="Ott S."/>
            <person name="Sadzewicz L."/>
            <person name="Sengamalay N."/>
            <person name="Shetty A.C."/>
            <person name="Su Q."/>
            <person name="Tallon L."/>
            <person name="Fraser C.M."/>
            <person name="Frutos R."/>
            <person name="Molina D.M."/>
            <person name="Krause P.J."/>
            <person name="Ben Mamoun C."/>
        </authorList>
    </citation>
    <scope>NUCLEOTIDE SEQUENCE [LARGE SCALE GENOMIC DNA]</scope>
    <source>
        <strain evidence="1 2">RI</strain>
    </source>
</reference>
<name>I7JAL0_BABMR</name>
<proteinExistence type="predicted"/>
<dbReference type="Pfam" id="PF04417">
    <property type="entry name" value="DUF501"/>
    <property type="match status" value="1"/>
</dbReference>
<dbReference type="InterPro" id="IPR007511">
    <property type="entry name" value="DUF501"/>
</dbReference>
<evidence type="ECO:0000313" key="1">
    <source>
        <dbReference type="EMBL" id="CCF73834.1"/>
    </source>
</evidence>
<dbReference type="OrthoDB" id="378649at2759"/>
<protein>
    <submittedName>
        <fullName evidence="1">Uncharacterized protein</fullName>
    </submittedName>
</protein>
<gene>
    <name evidence="1" type="ORF">BMR1_02g03410</name>
</gene>
<dbReference type="EMBL" id="FO082872">
    <property type="protein sequence ID" value="CCF73834.1"/>
    <property type="molecule type" value="Genomic_DNA"/>
</dbReference>
<evidence type="ECO:0000313" key="2">
    <source>
        <dbReference type="Proteomes" id="UP000002899"/>
    </source>
</evidence>
<reference evidence="1 2" key="1">
    <citation type="journal article" date="2012" name="Nucleic Acids Res.">
        <title>Sequencing of the smallest Apicomplexan genome from the human pathogen Babesia microti.</title>
        <authorList>
            <person name="Cornillot E."/>
            <person name="Hadj-Kaddour K."/>
            <person name="Dassouli A."/>
            <person name="Noel B."/>
            <person name="Ranwez V."/>
            <person name="Vacherie B."/>
            <person name="Augagneur Y."/>
            <person name="Bres V."/>
            <person name="Duclos A."/>
            <person name="Randazzo S."/>
            <person name="Carcy B."/>
            <person name="Debierre-Grockiego F."/>
            <person name="Delbecq S."/>
            <person name="Moubri-Menage K."/>
            <person name="Shams-Eldin H."/>
            <person name="Usmani-Brown S."/>
            <person name="Bringaud F."/>
            <person name="Wincker P."/>
            <person name="Vivares C.P."/>
            <person name="Schwarz R.T."/>
            <person name="Schetters T.P."/>
            <person name="Krause P.J."/>
            <person name="Gorenflot A."/>
            <person name="Berry V."/>
            <person name="Barbe V."/>
            <person name="Ben Mamoun C."/>
        </authorList>
    </citation>
    <scope>NUCLEOTIDE SEQUENCE [LARGE SCALE GENOMIC DNA]</scope>
    <source>
        <strain evidence="1 2">RI</strain>
    </source>
</reference>
<reference evidence="1 2" key="2">
    <citation type="journal article" date="2013" name="PLoS ONE">
        <title>Whole genome mapping and re-organization of the nuclear and mitochondrial genomes of Babesia microti isolates.</title>
        <authorList>
            <person name="Cornillot E."/>
            <person name="Dassouli A."/>
            <person name="Garg A."/>
            <person name="Pachikara N."/>
            <person name="Randazzo S."/>
            <person name="Depoix D."/>
            <person name="Carcy B."/>
            <person name="Delbecq S."/>
            <person name="Frutos R."/>
            <person name="Silva J.C."/>
            <person name="Sutton R."/>
            <person name="Krause P.J."/>
            <person name="Mamoun C.B."/>
        </authorList>
    </citation>
    <scope>NUCLEOTIDE SEQUENCE [LARGE SCALE GENOMIC DNA]</scope>
    <source>
        <strain evidence="1 2">RI</strain>
    </source>
</reference>
<accession>I7JAL0</accession>
<dbReference type="Proteomes" id="UP000002899">
    <property type="component" value="Chromosome II"/>
</dbReference>
<dbReference type="GeneID" id="24424464"/>